<name>A0A3Q3W9N5_MOLML</name>
<dbReference type="Pfam" id="PF05705">
    <property type="entry name" value="DUF829"/>
    <property type="match status" value="1"/>
</dbReference>
<dbReference type="PANTHER" id="PTHR20908">
    <property type="entry name" value="LD15586P"/>
    <property type="match status" value="1"/>
</dbReference>
<dbReference type="GO" id="GO:0017171">
    <property type="term" value="F:serine hydrolase activity"/>
    <property type="evidence" value="ECO:0007669"/>
    <property type="project" value="TreeGrafter"/>
</dbReference>
<protein>
    <submittedName>
        <fullName evidence="1">Uncharacterized protein</fullName>
    </submittedName>
</protein>
<dbReference type="SUPFAM" id="SSF53474">
    <property type="entry name" value="alpha/beta-Hydrolases"/>
    <property type="match status" value="1"/>
</dbReference>
<keyword evidence="2" id="KW-1185">Reference proteome</keyword>
<reference evidence="1" key="1">
    <citation type="submission" date="2025-08" db="UniProtKB">
        <authorList>
            <consortium name="Ensembl"/>
        </authorList>
    </citation>
    <scope>IDENTIFICATION</scope>
</reference>
<proteinExistence type="predicted"/>
<evidence type="ECO:0000313" key="1">
    <source>
        <dbReference type="Ensembl" id="ENSMMOP00000011158.1"/>
    </source>
</evidence>
<dbReference type="Proteomes" id="UP000261620">
    <property type="component" value="Unplaced"/>
</dbReference>
<reference evidence="1" key="2">
    <citation type="submission" date="2025-09" db="UniProtKB">
        <authorList>
            <consortium name="Ensembl"/>
        </authorList>
    </citation>
    <scope>IDENTIFICATION</scope>
</reference>
<accession>A0A3Q3W9N5</accession>
<dbReference type="PANTHER" id="PTHR20908:SF4">
    <property type="entry name" value="SI:DKEY-5I3.5"/>
    <property type="match status" value="1"/>
</dbReference>
<dbReference type="InterPro" id="IPR029058">
    <property type="entry name" value="AB_hydrolase_fold"/>
</dbReference>
<dbReference type="OMA" id="ASILYFR"/>
<evidence type="ECO:0000313" key="2">
    <source>
        <dbReference type="Proteomes" id="UP000261620"/>
    </source>
</evidence>
<dbReference type="InterPro" id="IPR008547">
    <property type="entry name" value="DUF829_TMEM53"/>
</dbReference>
<organism evidence="1 2">
    <name type="scientific">Mola mola</name>
    <name type="common">Ocean sunfish</name>
    <name type="synonym">Tetraodon mola</name>
    <dbReference type="NCBI Taxonomy" id="94237"/>
    <lineage>
        <taxon>Eukaryota</taxon>
        <taxon>Metazoa</taxon>
        <taxon>Chordata</taxon>
        <taxon>Craniata</taxon>
        <taxon>Vertebrata</taxon>
        <taxon>Euteleostomi</taxon>
        <taxon>Actinopterygii</taxon>
        <taxon>Neopterygii</taxon>
        <taxon>Teleostei</taxon>
        <taxon>Neoteleostei</taxon>
        <taxon>Acanthomorphata</taxon>
        <taxon>Eupercaria</taxon>
        <taxon>Tetraodontiformes</taxon>
        <taxon>Molidae</taxon>
        <taxon>Mola</taxon>
    </lineage>
</organism>
<dbReference type="Ensembl" id="ENSMMOT00000011352.1">
    <property type="protein sequence ID" value="ENSMMOP00000011158.1"/>
    <property type="gene ID" value="ENSMMOG00000008606.1"/>
</dbReference>
<dbReference type="AlphaFoldDB" id="A0A3Q3W9N5"/>
<dbReference type="Gene3D" id="3.40.50.1820">
    <property type="entry name" value="alpha/beta hydrolase"/>
    <property type="match status" value="1"/>
</dbReference>
<sequence length="281" mass="32187">MLGRTAQNIGIIAHRLSKNVTFYINELAPPFSGRQTPASETHKPLILMLPWYGSRPQAVAKYCEIYFRTGFDVLVVESEVKDFLWPHWGLDHGERLLELLQSDRFVSRPLLVHAFSIGGFTFAQLLVHMSQDLQKYQPLIERIKGQVYDSLVVGSLEMMAVGLGKTVFPPLEILVKSASLLYFSTFKHQTVDYFNEAIEAFRNTPVTAPVLVFFCENDMMSNPQAVEELIDHWQKRGMDVTAKKWEDSTHAGHLKRHRQDYLTSLDTFFCSLHIIPLKAKM</sequence>